<dbReference type="CDD" id="cd00570">
    <property type="entry name" value="GST_N_family"/>
    <property type="match status" value="1"/>
</dbReference>
<dbReference type="PANTHER" id="PTHR43968:SF8">
    <property type="entry name" value="S-TRANSFERASE, PUTATIVE (AFU_ORTHOLOGUE AFUA_2G00590)-RELATED"/>
    <property type="match status" value="1"/>
</dbReference>
<dbReference type="eggNOG" id="KOG0406">
    <property type="taxonomic scope" value="Eukaryota"/>
</dbReference>
<dbReference type="PROSITE" id="PS50405">
    <property type="entry name" value="GST_CTER"/>
    <property type="match status" value="1"/>
</dbReference>
<dbReference type="CDD" id="cd00299">
    <property type="entry name" value="GST_C_family"/>
    <property type="match status" value="1"/>
</dbReference>
<feature type="domain" description="GST N-terminal" evidence="1">
    <location>
        <begin position="15"/>
        <end position="94"/>
    </location>
</feature>
<keyword evidence="4" id="KW-1185">Reference proteome</keyword>
<dbReference type="SFLD" id="SFLDS00019">
    <property type="entry name" value="Glutathione_Transferase_(cytos"/>
    <property type="match status" value="1"/>
</dbReference>
<comment type="caution">
    <text evidence="3">The sequence shown here is derived from an EMBL/GenBank/DDBJ whole genome shotgun (WGS) entry which is preliminary data.</text>
</comment>
<evidence type="ECO:0000313" key="4">
    <source>
        <dbReference type="Proteomes" id="UP000019478"/>
    </source>
</evidence>
<dbReference type="InterPro" id="IPR010987">
    <property type="entry name" value="Glutathione-S-Trfase_C-like"/>
</dbReference>
<proteinExistence type="predicted"/>
<dbReference type="InterPro" id="IPR004045">
    <property type="entry name" value="Glutathione_S-Trfase_N"/>
</dbReference>
<evidence type="ECO:0000259" key="1">
    <source>
        <dbReference type="PROSITE" id="PS50404"/>
    </source>
</evidence>
<dbReference type="STRING" id="1182542.W9YIM3"/>
<reference evidence="3 4" key="1">
    <citation type="submission" date="2013-03" db="EMBL/GenBank/DDBJ databases">
        <title>The Genome Sequence of Capronia epimyces CBS 606.96.</title>
        <authorList>
            <consortium name="The Broad Institute Genomics Platform"/>
            <person name="Cuomo C."/>
            <person name="de Hoog S."/>
            <person name="Gorbushina A."/>
            <person name="Walker B."/>
            <person name="Young S.K."/>
            <person name="Zeng Q."/>
            <person name="Gargeya S."/>
            <person name="Fitzgerald M."/>
            <person name="Haas B."/>
            <person name="Abouelleil A."/>
            <person name="Allen A.W."/>
            <person name="Alvarado L."/>
            <person name="Arachchi H.M."/>
            <person name="Berlin A.M."/>
            <person name="Chapman S.B."/>
            <person name="Gainer-Dewar J."/>
            <person name="Goldberg J."/>
            <person name="Griggs A."/>
            <person name="Gujja S."/>
            <person name="Hansen M."/>
            <person name="Howarth C."/>
            <person name="Imamovic A."/>
            <person name="Ireland A."/>
            <person name="Larimer J."/>
            <person name="McCowan C."/>
            <person name="Murphy C."/>
            <person name="Pearson M."/>
            <person name="Poon T.W."/>
            <person name="Priest M."/>
            <person name="Roberts A."/>
            <person name="Saif S."/>
            <person name="Shea T."/>
            <person name="Sisk P."/>
            <person name="Sykes S."/>
            <person name="Wortman J."/>
            <person name="Nusbaum C."/>
            <person name="Birren B."/>
        </authorList>
    </citation>
    <scope>NUCLEOTIDE SEQUENCE [LARGE SCALE GENOMIC DNA]</scope>
    <source>
        <strain evidence="3 4">CBS 606.96</strain>
    </source>
</reference>
<dbReference type="AlphaFoldDB" id="W9YIM3"/>
<dbReference type="SUPFAM" id="SSF52833">
    <property type="entry name" value="Thioredoxin-like"/>
    <property type="match status" value="1"/>
</dbReference>
<dbReference type="PANTHER" id="PTHR43968">
    <property type="match status" value="1"/>
</dbReference>
<dbReference type="SFLD" id="SFLDG00358">
    <property type="entry name" value="Main_(cytGST)"/>
    <property type="match status" value="1"/>
</dbReference>
<protein>
    <submittedName>
        <fullName evidence="3">Glutathione S-transferase</fullName>
    </submittedName>
</protein>
<dbReference type="RefSeq" id="XP_007729243.1">
    <property type="nucleotide sequence ID" value="XM_007731053.1"/>
</dbReference>
<dbReference type="Proteomes" id="UP000019478">
    <property type="component" value="Unassembled WGS sequence"/>
</dbReference>
<dbReference type="Gene3D" id="1.20.1050.10">
    <property type="match status" value="1"/>
</dbReference>
<keyword evidence="3" id="KW-0808">Transferase</keyword>
<dbReference type="OrthoDB" id="202840at2759"/>
<dbReference type="InterPro" id="IPR036282">
    <property type="entry name" value="Glutathione-S-Trfase_C_sf"/>
</dbReference>
<dbReference type="Pfam" id="PF13409">
    <property type="entry name" value="GST_N_2"/>
    <property type="match status" value="1"/>
</dbReference>
<name>W9YIM3_9EURO</name>
<dbReference type="SUPFAM" id="SSF47616">
    <property type="entry name" value="GST C-terminal domain-like"/>
    <property type="match status" value="1"/>
</dbReference>
<organism evidence="3 4">
    <name type="scientific">Capronia epimyces CBS 606.96</name>
    <dbReference type="NCBI Taxonomy" id="1182542"/>
    <lineage>
        <taxon>Eukaryota</taxon>
        <taxon>Fungi</taxon>
        <taxon>Dikarya</taxon>
        <taxon>Ascomycota</taxon>
        <taxon>Pezizomycotina</taxon>
        <taxon>Eurotiomycetes</taxon>
        <taxon>Chaetothyriomycetidae</taxon>
        <taxon>Chaetothyriales</taxon>
        <taxon>Herpotrichiellaceae</taxon>
        <taxon>Capronia</taxon>
    </lineage>
</organism>
<evidence type="ECO:0000313" key="3">
    <source>
        <dbReference type="EMBL" id="EXJ92353.1"/>
    </source>
</evidence>
<dbReference type="InterPro" id="IPR036249">
    <property type="entry name" value="Thioredoxin-like_sf"/>
</dbReference>
<dbReference type="HOGENOM" id="CLU_074611_0_0_1"/>
<dbReference type="GO" id="GO:0005737">
    <property type="term" value="C:cytoplasm"/>
    <property type="evidence" value="ECO:0007669"/>
    <property type="project" value="TreeGrafter"/>
</dbReference>
<dbReference type="GO" id="GO:0016740">
    <property type="term" value="F:transferase activity"/>
    <property type="evidence" value="ECO:0007669"/>
    <property type="project" value="UniProtKB-KW"/>
</dbReference>
<dbReference type="InterPro" id="IPR040079">
    <property type="entry name" value="Glutathione_S-Trfase"/>
</dbReference>
<dbReference type="GeneID" id="19165043"/>
<sequence length="251" mass="27827">MVSNGTAPSNGGSRPDIVLYTNHGCPWAHRAHIALRELGLAYREEIIDLDKPREPWYLKVNPRGLVPSIRYDGHIVTESAVVTQFLADAHPAHLLPSTTSVSSALFRARVAFFVDAFISKVLPHIFASQRAQDDSDRDAAGEELVRAVVKEVEPLFTWDTGKGPFFGGTNHLTLAEVQTGPFLIRLLSFIKPEYALLSPKIGPLLDERAPKFKAWASRVVQQPSVTYVFDEKAVAERTKARFAKLAAEKKL</sequence>
<dbReference type="EMBL" id="AMGY01000001">
    <property type="protein sequence ID" value="EXJ92353.1"/>
    <property type="molecule type" value="Genomic_DNA"/>
</dbReference>
<feature type="domain" description="GST C-terminal" evidence="2">
    <location>
        <begin position="99"/>
        <end position="242"/>
    </location>
</feature>
<dbReference type="PROSITE" id="PS50404">
    <property type="entry name" value="GST_NTER"/>
    <property type="match status" value="1"/>
</dbReference>
<dbReference type="InterPro" id="IPR050983">
    <property type="entry name" value="GST_Omega/HSP26"/>
</dbReference>
<gene>
    <name evidence="3" type="ORF">A1O3_00903</name>
</gene>
<accession>W9YIM3</accession>
<evidence type="ECO:0000259" key="2">
    <source>
        <dbReference type="PROSITE" id="PS50405"/>
    </source>
</evidence>
<dbReference type="Gene3D" id="3.40.30.10">
    <property type="entry name" value="Glutaredoxin"/>
    <property type="match status" value="1"/>
</dbReference>